<organism evidence="2">
    <name type="scientific">Arundo donax</name>
    <name type="common">Giant reed</name>
    <name type="synonym">Donax arundinaceus</name>
    <dbReference type="NCBI Taxonomy" id="35708"/>
    <lineage>
        <taxon>Eukaryota</taxon>
        <taxon>Viridiplantae</taxon>
        <taxon>Streptophyta</taxon>
        <taxon>Embryophyta</taxon>
        <taxon>Tracheophyta</taxon>
        <taxon>Spermatophyta</taxon>
        <taxon>Magnoliopsida</taxon>
        <taxon>Liliopsida</taxon>
        <taxon>Poales</taxon>
        <taxon>Poaceae</taxon>
        <taxon>PACMAD clade</taxon>
        <taxon>Arundinoideae</taxon>
        <taxon>Arundineae</taxon>
        <taxon>Arundo</taxon>
    </lineage>
</organism>
<evidence type="ECO:0000313" key="2">
    <source>
        <dbReference type="EMBL" id="JAD73079.1"/>
    </source>
</evidence>
<reference evidence="2" key="1">
    <citation type="submission" date="2014-09" db="EMBL/GenBank/DDBJ databases">
        <authorList>
            <person name="Magalhaes I.L.F."/>
            <person name="Oliveira U."/>
            <person name="Santos F.R."/>
            <person name="Vidigal T.H.D.A."/>
            <person name="Brescovit A.D."/>
            <person name="Santos A.J."/>
        </authorList>
    </citation>
    <scope>NUCLEOTIDE SEQUENCE</scope>
    <source>
        <tissue evidence="2">Shoot tissue taken approximately 20 cm above the soil surface</tissue>
    </source>
</reference>
<feature type="region of interest" description="Disordered" evidence="1">
    <location>
        <begin position="1"/>
        <end position="38"/>
    </location>
</feature>
<name>A0A0A9C9W8_ARUDO</name>
<reference evidence="2" key="2">
    <citation type="journal article" date="2015" name="Data Brief">
        <title>Shoot transcriptome of the giant reed, Arundo donax.</title>
        <authorList>
            <person name="Barrero R.A."/>
            <person name="Guerrero F.D."/>
            <person name="Moolhuijzen P."/>
            <person name="Goolsby J.A."/>
            <person name="Tidwell J."/>
            <person name="Bellgard S.E."/>
            <person name="Bellgard M.I."/>
        </authorList>
    </citation>
    <scope>NUCLEOTIDE SEQUENCE</scope>
    <source>
        <tissue evidence="2">Shoot tissue taken approximately 20 cm above the soil surface</tissue>
    </source>
</reference>
<proteinExistence type="predicted"/>
<evidence type="ECO:0000256" key="1">
    <source>
        <dbReference type="SAM" id="MobiDB-lite"/>
    </source>
</evidence>
<accession>A0A0A9C9W8</accession>
<dbReference type="EMBL" id="GBRH01224816">
    <property type="protein sequence ID" value="JAD73079.1"/>
    <property type="molecule type" value="Transcribed_RNA"/>
</dbReference>
<protein>
    <submittedName>
        <fullName evidence="2">Uncharacterized protein</fullName>
    </submittedName>
</protein>
<feature type="compositionally biased region" description="Polar residues" evidence="1">
    <location>
        <begin position="22"/>
        <end position="38"/>
    </location>
</feature>
<dbReference type="AlphaFoldDB" id="A0A0A9C9W8"/>
<sequence length="38" mass="4004">MAAGARSSMASHGRRRLPTPSPIWTWSTRTGSTASGCN</sequence>